<dbReference type="PANTHER" id="PTHR21666">
    <property type="entry name" value="PEPTIDASE-RELATED"/>
    <property type="match status" value="1"/>
</dbReference>
<dbReference type="InterPro" id="IPR016047">
    <property type="entry name" value="M23ase_b-sheet_dom"/>
</dbReference>
<dbReference type="InterPro" id="IPR050570">
    <property type="entry name" value="Cell_wall_metabolism_enzyme"/>
</dbReference>
<dbReference type="Gene3D" id="2.70.70.10">
    <property type="entry name" value="Glucose Permease (Domain IIA)"/>
    <property type="match status" value="1"/>
</dbReference>
<gene>
    <name evidence="2" type="ORF">A2V47_00080</name>
</gene>
<dbReference type="GO" id="GO:0004222">
    <property type="term" value="F:metalloendopeptidase activity"/>
    <property type="evidence" value="ECO:0007669"/>
    <property type="project" value="TreeGrafter"/>
</dbReference>
<evidence type="ECO:0000313" key="2">
    <source>
        <dbReference type="EMBL" id="OGD14584.1"/>
    </source>
</evidence>
<organism evidence="2 3">
    <name type="scientific">Candidatus Sediminicultor quintus</name>
    <dbReference type="NCBI Taxonomy" id="1797291"/>
    <lineage>
        <taxon>Bacteria</taxon>
        <taxon>Pseudomonadati</taxon>
        <taxon>Atribacterota</taxon>
        <taxon>Candidatus Phoenicimicrobiia</taxon>
        <taxon>Candidatus Pheonicimicrobiales</taxon>
        <taxon>Candidatus Phoenicimicrobiaceae</taxon>
        <taxon>Candidatus Sediminicultor</taxon>
    </lineage>
</organism>
<feature type="domain" description="M23ase beta-sheet core" evidence="1">
    <location>
        <begin position="107"/>
        <end position="161"/>
    </location>
</feature>
<name>A0A1F5A9S4_9BACT</name>
<evidence type="ECO:0000259" key="1">
    <source>
        <dbReference type="Pfam" id="PF01551"/>
    </source>
</evidence>
<accession>A0A1F5A9S4</accession>
<dbReference type="PANTHER" id="PTHR21666:SF270">
    <property type="entry name" value="MUREIN HYDROLASE ACTIVATOR ENVC"/>
    <property type="match status" value="1"/>
</dbReference>
<dbReference type="SUPFAM" id="SSF51261">
    <property type="entry name" value="Duplicated hybrid motif"/>
    <property type="match status" value="1"/>
</dbReference>
<comment type="caution">
    <text evidence="2">The sequence shown here is derived from an EMBL/GenBank/DDBJ whole genome shotgun (WGS) entry which is preliminary data.</text>
</comment>
<dbReference type="CDD" id="cd12797">
    <property type="entry name" value="M23_peptidase"/>
    <property type="match status" value="1"/>
</dbReference>
<sequence>MRDYQIGSSNNNDLCWDCSQNDFGNYLSEYNGNIYNGYHPGEDWSLPSEKDNGLRIYSIGIGKVVAIQNLDELGYLIVIEHEGNFNIPSKEINSNGKIATYEGEIVNKIYSVYLHLTLAKVNGKDLKVGDKVDENTIIGYIINPGGGSHLHFEIRKNNDNHDKSWSLIGDKSNWQIFPDDGYNGYYKDLQKMIDAGLRDPSEFIDTNSNIIDMIKKIQEN</sequence>
<dbReference type="InterPro" id="IPR011055">
    <property type="entry name" value="Dup_hybrid_motif"/>
</dbReference>
<reference evidence="2 3" key="1">
    <citation type="journal article" date="2016" name="Nat. Commun.">
        <title>Thousands of microbial genomes shed light on interconnected biogeochemical processes in an aquifer system.</title>
        <authorList>
            <person name="Anantharaman K."/>
            <person name="Brown C.T."/>
            <person name="Hug L.A."/>
            <person name="Sharon I."/>
            <person name="Castelle C.J."/>
            <person name="Probst A.J."/>
            <person name="Thomas B.C."/>
            <person name="Singh A."/>
            <person name="Wilkins M.J."/>
            <person name="Karaoz U."/>
            <person name="Brodie E.L."/>
            <person name="Williams K.H."/>
            <person name="Hubbard S.S."/>
            <person name="Banfield J.F."/>
        </authorList>
    </citation>
    <scope>NUCLEOTIDE SEQUENCE [LARGE SCALE GENOMIC DNA]</scope>
</reference>
<evidence type="ECO:0000313" key="3">
    <source>
        <dbReference type="Proteomes" id="UP000177701"/>
    </source>
</evidence>
<protein>
    <recommendedName>
        <fullName evidence="1">M23ase beta-sheet core domain-containing protein</fullName>
    </recommendedName>
</protein>
<dbReference type="Proteomes" id="UP000177701">
    <property type="component" value="Unassembled WGS sequence"/>
</dbReference>
<dbReference type="AlphaFoldDB" id="A0A1F5A9S4"/>
<proteinExistence type="predicted"/>
<dbReference type="Pfam" id="PF01551">
    <property type="entry name" value="Peptidase_M23"/>
    <property type="match status" value="1"/>
</dbReference>
<dbReference type="EMBL" id="MEYH01000081">
    <property type="protein sequence ID" value="OGD14584.1"/>
    <property type="molecule type" value="Genomic_DNA"/>
</dbReference>
<dbReference type="STRING" id="1797291.A2V47_00080"/>